<feature type="domain" description="STAS" evidence="6">
    <location>
        <begin position="436"/>
        <end position="556"/>
    </location>
</feature>
<keyword evidence="2 5" id="KW-0812">Transmembrane</keyword>
<proteinExistence type="predicted"/>
<evidence type="ECO:0000313" key="7">
    <source>
        <dbReference type="EMBL" id="GAA3548146.1"/>
    </source>
</evidence>
<gene>
    <name evidence="7" type="ORF">GCM10022263_38980</name>
</gene>
<feature type="transmembrane region" description="Helical" evidence="5">
    <location>
        <begin position="101"/>
        <end position="120"/>
    </location>
</feature>
<dbReference type="Proteomes" id="UP001500301">
    <property type="component" value="Unassembled WGS sequence"/>
</dbReference>
<evidence type="ECO:0000313" key="8">
    <source>
        <dbReference type="Proteomes" id="UP001500301"/>
    </source>
</evidence>
<reference evidence="8" key="1">
    <citation type="journal article" date="2019" name="Int. J. Syst. Evol. Microbiol.">
        <title>The Global Catalogue of Microorganisms (GCM) 10K type strain sequencing project: providing services to taxonomists for standard genome sequencing and annotation.</title>
        <authorList>
            <consortium name="The Broad Institute Genomics Platform"/>
            <consortium name="The Broad Institute Genome Sequencing Center for Infectious Disease"/>
            <person name="Wu L."/>
            <person name="Ma J."/>
        </authorList>
    </citation>
    <scope>NUCLEOTIDE SEQUENCE [LARGE SCALE GENOMIC DNA]</scope>
    <source>
        <strain evidence="8">JCM 17460</strain>
    </source>
</reference>
<evidence type="ECO:0000256" key="1">
    <source>
        <dbReference type="ARBA" id="ARBA00004141"/>
    </source>
</evidence>
<feature type="transmembrane region" description="Helical" evidence="5">
    <location>
        <begin position="202"/>
        <end position="222"/>
    </location>
</feature>
<keyword evidence="3 5" id="KW-1133">Transmembrane helix</keyword>
<evidence type="ECO:0000256" key="2">
    <source>
        <dbReference type="ARBA" id="ARBA00022692"/>
    </source>
</evidence>
<comment type="caution">
    <text evidence="7">The sequence shown here is derived from an EMBL/GenBank/DDBJ whole genome shotgun (WGS) entry which is preliminary data.</text>
</comment>
<protein>
    <submittedName>
        <fullName evidence="7">SulP family inorganic anion transporter</fullName>
    </submittedName>
</protein>
<dbReference type="Pfam" id="PF00916">
    <property type="entry name" value="Sulfate_transp"/>
    <property type="match status" value="1"/>
</dbReference>
<evidence type="ECO:0000256" key="4">
    <source>
        <dbReference type="ARBA" id="ARBA00023136"/>
    </source>
</evidence>
<feature type="transmembrane region" description="Helical" evidence="5">
    <location>
        <begin position="395"/>
        <end position="412"/>
    </location>
</feature>
<feature type="transmembrane region" description="Helical" evidence="5">
    <location>
        <begin position="56"/>
        <end position="81"/>
    </location>
</feature>
<feature type="transmembrane region" description="Helical" evidence="5">
    <location>
        <begin position="323"/>
        <end position="341"/>
    </location>
</feature>
<dbReference type="InterPro" id="IPR001902">
    <property type="entry name" value="SLC26A/SulP_fam"/>
</dbReference>
<evidence type="ECO:0000256" key="3">
    <source>
        <dbReference type="ARBA" id="ARBA00022989"/>
    </source>
</evidence>
<organism evidence="7 8">
    <name type="scientific">Nocardioides daeguensis</name>
    <dbReference type="NCBI Taxonomy" id="908359"/>
    <lineage>
        <taxon>Bacteria</taxon>
        <taxon>Bacillati</taxon>
        <taxon>Actinomycetota</taxon>
        <taxon>Actinomycetes</taxon>
        <taxon>Propionibacteriales</taxon>
        <taxon>Nocardioidaceae</taxon>
        <taxon>Nocardioides</taxon>
    </lineage>
</organism>
<dbReference type="PANTHER" id="PTHR11814">
    <property type="entry name" value="SULFATE TRANSPORTER"/>
    <property type="match status" value="1"/>
</dbReference>
<dbReference type="InterPro" id="IPR002645">
    <property type="entry name" value="STAS_dom"/>
</dbReference>
<name>A0ABP6WBJ9_9ACTN</name>
<dbReference type="PROSITE" id="PS50801">
    <property type="entry name" value="STAS"/>
    <property type="match status" value="1"/>
</dbReference>
<keyword evidence="8" id="KW-1185">Reference proteome</keyword>
<evidence type="ECO:0000256" key="5">
    <source>
        <dbReference type="SAM" id="Phobius"/>
    </source>
</evidence>
<comment type="subcellular location">
    <subcellularLocation>
        <location evidence="1">Membrane</location>
        <topology evidence="1">Multi-pass membrane protein</topology>
    </subcellularLocation>
</comment>
<dbReference type="CDD" id="cd07042">
    <property type="entry name" value="STAS_SulP_like_sulfate_transporter"/>
    <property type="match status" value="1"/>
</dbReference>
<feature type="transmembrane region" description="Helical" evidence="5">
    <location>
        <begin position="132"/>
        <end position="157"/>
    </location>
</feature>
<dbReference type="EMBL" id="BAABBB010000023">
    <property type="protein sequence ID" value="GAA3548146.1"/>
    <property type="molecule type" value="Genomic_DNA"/>
</dbReference>
<accession>A0ABP6WBJ9</accession>
<feature type="transmembrane region" description="Helical" evidence="5">
    <location>
        <begin position="242"/>
        <end position="264"/>
    </location>
</feature>
<dbReference type="InterPro" id="IPR011547">
    <property type="entry name" value="SLC26A/SulP_dom"/>
</dbReference>
<dbReference type="Pfam" id="PF01740">
    <property type="entry name" value="STAS"/>
    <property type="match status" value="1"/>
</dbReference>
<feature type="transmembrane region" description="Helical" evidence="5">
    <location>
        <begin position="177"/>
        <end position="195"/>
    </location>
</feature>
<dbReference type="RefSeq" id="WP_218236878.1">
    <property type="nucleotide sequence ID" value="NZ_BAABBB010000023.1"/>
</dbReference>
<sequence length="563" mass="56985">MSDGGARERVRRYLRRFGDRRTVAHDLKAGVVLGTESVPDGLAAGLLAGVNPVHGLYAYLAGTLGGALATGSLFMTVQTTGAMGVLVSDVPQTQDPGTSEQALATLALLTGLVMLGLGLARLGSLVRFIPTAVLVGFVNAVALNIVLGQLGSVTGYASEASNRVLRAVDTLVHVADLSLPALSVAGITVALTLLLERTRLGALAMLVGVGVASALAAAVPALHVERISDSTVVPDALPALGLPSLELVPVLIVPALSLALVGLVQGAAISGSTPNPDGVYPDASSDFRGQGIANLLAAAARGMPVGGSMSATSLVRDAGARSALANLVAAVVMGATILLAADLIAGTAMPALGALLVIVGIRSLKPADVALVWRTGAVQATVLAMTFVLTLLIPLQYAVLSGVALAVLLHVTQQSNRITLVRWVFDEDQLLPREVAPPAVLEPGATVVLVPYGSLFFAAAPRLEEQLPTVPASAPGAFVVLRLRGSDDLGATAIGLLTGYAARCRAAGATLVLAGVGERVVSQLAATGGLQEIGVDNVFAASSRLGQSLTAALEAIALRRSRS</sequence>
<keyword evidence="4 5" id="KW-0472">Membrane</keyword>
<evidence type="ECO:0000259" key="6">
    <source>
        <dbReference type="PROSITE" id="PS50801"/>
    </source>
</evidence>